<feature type="domain" description="Plastocyanin-like" evidence="6">
    <location>
        <begin position="205"/>
        <end position="362"/>
    </location>
</feature>
<reference evidence="9 10" key="1">
    <citation type="submission" date="2016-03" db="EMBL/GenBank/DDBJ databases">
        <title>Comparative genomics of Pseudogymnoascus destructans, the fungus causing white-nose syndrome of bats.</title>
        <authorList>
            <person name="Palmer J.M."/>
            <person name="Drees K.P."/>
            <person name="Foster J.T."/>
            <person name="Lindner D.L."/>
        </authorList>
    </citation>
    <scope>NUCLEOTIDE SEQUENCE [LARGE SCALE GENOMIC DNA]</scope>
    <source>
        <strain evidence="9 10">UAMH 10579</strain>
    </source>
</reference>
<dbReference type="SUPFAM" id="SSF49503">
    <property type="entry name" value="Cupredoxins"/>
    <property type="match status" value="3"/>
</dbReference>
<gene>
    <name evidence="9" type="ORF">VE01_09471</name>
</gene>
<dbReference type="InterPro" id="IPR002355">
    <property type="entry name" value="Cu_oxidase_Cu_BS"/>
</dbReference>
<dbReference type="AlphaFoldDB" id="A0A1B8G9R2"/>
<dbReference type="InterPro" id="IPR008972">
    <property type="entry name" value="Cupredoxin"/>
</dbReference>
<feature type="signal peptide" evidence="5">
    <location>
        <begin position="1"/>
        <end position="20"/>
    </location>
</feature>
<comment type="similarity">
    <text evidence="1">Belongs to the multicopper oxidase family.</text>
</comment>
<accession>A0A1B8G9R2</accession>
<dbReference type="GeneID" id="28842857"/>
<dbReference type="GO" id="GO:0005507">
    <property type="term" value="F:copper ion binding"/>
    <property type="evidence" value="ECO:0007669"/>
    <property type="project" value="InterPro"/>
</dbReference>
<evidence type="ECO:0000256" key="1">
    <source>
        <dbReference type="ARBA" id="ARBA00010609"/>
    </source>
</evidence>
<evidence type="ECO:0000259" key="7">
    <source>
        <dbReference type="Pfam" id="PF07731"/>
    </source>
</evidence>
<dbReference type="RefSeq" id="XP_059319330.1">
    <property type="nucleotide sequence ID" value="XM_059464071.1"/>
</dbReference>
<dbReference type="STRING" id="342668.A0A1B8G9R2"/>
<sequence length="588" mass="65963">MTFIRNWIFIIALSIPCCIATFFPGDSLLGTLGASLFPPFLTNNPLPDGFPWKLCSANNTDPKDAPNTGVTRYYDFTIKRGKAAPDGYEKEVILINGEFPAPTIEANWGDWIEVKVKNAITGPEEGTSLHWHGLFQKETPWYDGVPSITQCPIAPRATFTYRFRADVYGTTWYHAHYSAQYSAGLTGALIIYGPSHVQYDEDLGPIMLQDWYHKDYYSVVEGVMSNDTALQEQYSDNTIINGRMPYNCSLVTDGTPCSQSTYSKFRVTPGKTYKLRLINTAAGGWQHFSIDGYNLTIVANDFVAIHPYSTKIVTLGIGQRSDVLFTPTGNATGAVWMRTNQYADSCARALQPEGKAIILYDKASEDTIPATEATPIVDDGTCRNDPLNMTVPYYPSAPPEPSVTYNITITQVVNSTGHKLFYMNGSPFQANYNNPILLLANERNYSYPYDPQWNVINLGSNSSVRINVWNDNFVPHPMHLHGHDMWVLHDGLGQWDGTIVNPENPQRRDTQNLAPNGHIVFQYNLDNPGVWLFHCHLAWHLSSGLSVSLLERPKEINQFQIPFIMTQTCVEWDIYTAFNTIDQIDSGV</sequence>
<dbReference type="CDD" id="cd13901">
    <property type="entry name" value="CuRO_3_MaLCC_like"/>
    <property type="match status" value="1"/>
</dbReference>
<evidence type="ECO:0000313" key="10">
    <source>
        <dbReference type="Proteomes" id="UP000091956"/>
    </source>
</evidence>
<evidence type="ECO:0000259" key="6">
    <source>
        <dbReference type="Pfam" id="PF00394"/>
    </source>
</evidence>
<keyword evidence="4" id="KW-0186">Copper</keyword>
<organism evidence="9 10">
    <name type="scientific">Pseudogymnoascus verrucosus</name>
    <dbReference type="NCBI Taxonomy" id="342668"/>
    <lineage>
        <taxon>Eukaryota</taxon>
        <taxon>Fungi</taxon>
        <taxon>Dikarya</taxon>
        <taxon>Ascomycota</taxon>
        <taxon>Pezizomycotina</taxon>
        <taxon>Leotiomycetes</taxon>
        <taxon>Thelebolales</taxon>
        <taxon>Thelebolaceae</taxon>
        <taxon>Pseudogymnoascus</taxon>
    </lineage>
</organism>
<evidence type="ECO:0008006" key="11">
    <source>
        <dbReference type="Google" id="ProtNLM"/>
    </source>
</evidence>
<dbReference type="InterPro" id="IPR011707">
    <property type="entry name" value="Cu-oxidase-like_N"/>
</dbReference>
<dbReference type="Pfam" id="PF00394">
    <property type="entry name" value="Cu-oxidase"/>
    <property type="match status" value="1"/>
</dbReference>
<dbReference type="FunFam" id="2.60.40.420:FF:000021">
    <property type="entry name" value="Extracellular dihydrogeodin oxidase/laccase"/>
    <property type="match status" value="1"/>
</dbReference>
<dbReference type="Pfam" id="PF07731">
    <property type="entry name" value="Cu-oxidase_2"/>
    <property type="match status" value="1"/>
</dbReference>
<keyword evidence="2" id="KW-0479">Metal-binding</keyword>
<evidence type="ECO:0000256" key="5">
    <source>
        <dbReference type="SAM" id="SignalP"/>
    </source>
</evidence>
<name>A0A1B8G9R2_9PEZI</name>
<evidence type="ECO:0000259" key="8">
    <source>
        <dbReference type="Pfam" id="PF07732"/>
    </source>
</evidence>
<reference evidence="10" key="2">
    <citation type="journal article" date="2018" name="Nat. Commun.">
        <title>Extreme sensitivity to ultraviolet light in the fungal pathogen causing white-nose syndrome of bats.</title>
        <authorList>
            <person name="Palmer J.M."/>
            <person name="Drees K.P."/>
            <person name="Foster J.T."/>
            <person name="Lindner D.L."/>
        </authorList>
    </citation>
    <scope>NUCLEOTIDE SEQUENCE [LARGE SCALE GENOMIC DNA]</scope>
    <source>
        <strain evidence="10">UAMH 10579</strain>
    </source>
</reference>
<protein>
    <recommendedName>
        <fullName evidence="11">Laccase, multicopper oxidase, benzenediol:oxygen oxidorectuctase</fullName>
    </recommendedName>
</protein>
<keyword evidence="5" id="KW-0732">Signal</keyword>
<dbReference type="CDD" id="cd13854">
    <property type="entry name" value="CuRO_1_MaLCC_like"/>
    <property type="match status" value="1"/>
</dbReference>
<feature type="domain" description="Plastocyanin-like" evidence="8">
    <location>
        <begin position="78"/>
        <end position="194"/>
    </location>
</feature>
<dbReference type="Proteomes" id="UP000091956">
    <property type="component" value="Unassembled WGS sequence"/>
</dbReference>
<feature type="domain" description="Plastocyanin-like" evidence="7">
    <location>
        <begin position="434"/>
        <end position="554"/>
    </location>
</feature>
<keyword evidence="10" id="KW-1185">Reference proteome</keyword>
<evidence type="ECO:0000256" key="4">
    <source>
        <dbReference type="ARBA" id="ARBA00023008"/>
    </source>
</evidence>
<dbReference type="InterPro" id="IPR045087">
    <property type="entry name" value="Cu-oxidase_fam"/>
</dbReference>
<dbReference type="InterPro" id="IPR033138">
    <property type="entry name" value="Cu_oxidase_CS"/>
</dbReference>
<keyword evidence="3" id="KW-0560">Oxidoreductase</keyword>
<dbReference type="PROSITE" id="PS00079">
    <property type="entry name" value="MULTICOPPER_OXIDASE1"/>
    <property type="match status" value="1"/>
</dbReference>
<dbReference type="InterPro" id="IPR001117">
    <property type="entry name" value="Cu-oxidase_2nd"/>
</dbReference>
<dbReference type="GO" id="GO:0016491">
    <property type="term" value="F:oxidoreductase activity"/>
    <property type="evidence" value="ECO:0007669"/>
    <property type="project" value="UniProtKB-KW"/>
</dbReference>
<dbReference type="PANTHER" id="PTHR11709">
    <property type="entry name" value="MULTI-COPPER OXIDASE"/>
    <property type="match status" value="1"/>
</dbReference>
<evidence type="ECO:0000256" key="2">
    <source>
        <dbReference type="ARBA" id="ARBA00022723"/>
    </source>
</evidence>
<feature type="chain" id="PRO_5015107826" description="Laccase, multicopper oxidase, benzenediol:oxygen oxidorectuctase" evidence="5">
    <location>
        <begin position="21"/>
        <end position="588"/>
    </location>
</feature>
<dbReference type="EMBL" id="KV460266">
    <property type="protein sequence ID" value="OBT92551.2"/>
    <property type="molecule type" value="Genomic_DNA"/>
</dbReference>
<dbReference type="PANTHER" id="PTHR11709:SF145">
    <property type="entry name" value="LCC1"/>
    <property type="match status" value="1"/>
</dbReference>
<dbReference type="Gene3D" id="2.60.40.420">
    <property type="entry name" value="Cupredoxins - blue copper proteins"/>
    <property type="match status" value="3"/>
</dbReference>
<proteinExistence type="inferred from homology"/>
<evidence type="ECO:0000313" key="9">
    <source>
        <dbReference type="EMBL" id="OBT92551.2"/>
    </source>
</evidence>
<evidence type="ECO:0000256" key="3">
    <source>
        <dbReference type="ARBA" id="ARBA00023002"/>
    </source>
</evidence>
<dbReference type="Pfam" id="PF07732">
    <property type="entry name" value="Cu-oxidase_3"/>
    <property type="match status" value="1"/>
</dbReference>
<dbReference type="PROSITE" id="PS00080">
    <property type="entry name" value="MULTICOPPER_OXIDASE2"/>
    <property type="match status" value="1"/>
</dbReference>
<dbReference type="InterPro" id="IPR011706">
    <property type="entry name" value="Cu-oxidase_C"/>
</dbReference>